<dbReference type="SUPFAM" id="SSF52540">
    <property type="entry name" value="P-loop containing nucleoside triphosphate hydrolases"/>
    <property type="match status" value="1"/>
</dbReference>
<dbReference type="Pfam" id="PF24883">
    <property type="entry name" value="NPHP3_N"/>
    <property type="match status" value="1"/>
</dbReference>
<dbReference type="PANTHER" id="PTHR10039:SF5">
    <property type="entry name" value="NACHT DOMAIN-CONTAINING PROTEIN"/>
    <property type="match status" value="1"/>
</dbReference>
<dbReference type="InterPro" id="IPR056884">
    <property type="entry name" value="NPHP3-like_N"/>
</dbReference>
<name>A0ABR1YXF0_9PEZI</name>
<evidence type="ECO:0000313" key="5">
    <source>
        <dbReference type="EMBL" id="KAK8240867.1"/>
    </source>
</evidence>
<evidence type="ECO:0000256" key="1">
    <source>
        <dbReference type="ARBA" id="ARBA00022737"/>
    </source>
</evidence>
<comment type="caution">
    <text evidence="5">The sequence shown here is derived from an EMBL/GenBank/DDBJ whole genome shotgun (WGS) entry which is preliminary data.</text>
</comment>
<evidence type="ECO:0000256" key="2">
    <source>
        <dbReference type="SAM" id="MobiDB-lite"/>
    </source>
</evidence>
<keyword evidence="6" id="KW-1185">Reference proteome</keyword>
<dbReference type="EMBL" id="JBBWRZ010000003">
    <property type="protein sequence ID" value="KAK8240867.1"/>
    <property type="molecule type" value="Genomic_DNA"/>
</dbReference>
<dbReference type="Gene3D" id="3.40.50.300">
    <property type="entry name" value="P-loop containing nucleotide triphosphate hydrolases"/>
    <property type="match status" value="1"/>
</dbReference>
<protein>
    <recommendedName>
        <fullName evidence="7">NACHT domain-containing protein</fullName>
    </recommendedName>
</protein>
<dbReference type="InterPro" id="IPR056693">
    <property type="entry name" value="DUF7791"/>
</dbReference>
<sequence>MIPIDVLSLTANIIAVVDFGITVTKEVKEQYRSADGLLKEDLESLKVLHDLRIVQETSKSKLSSKPNLTGEENDLLRMASLCDEIAGSLESELESLVVPKNAKYRRARVIKQRLRAISKKGDILEIEARLRKVQQGLDTRLASMINIQPTEALGISELELESEYREQSFIGDNTSSLMTNLEAMASRSESLHANISKQLLSTKDELVGAINAQKIDYTRIAELFERLKSEDKDAEKALDMLKRLRYVDYSNRYHDITEAHQRTFQWIFDNPEHQFTHWLEQQSGIYWITGKPGSGKSTLIKFIEEHDETREKLRTWANQQDLIVAQHYFWISGSKMQRSLEGFLRSIVFQILRKYPYLIPKTFPQHWTDREERELGEFSLRTLKDGLSRIAHDGDRPKMCLFIDGLDEFEGDQNEILQILKELDASPSVKLCISSRSWEKFEHAFREKPRCLVHELTEEDIRKYARENIEKSPELMALIEDKRNFEEIVDEITFKAEGVFLWVFLVVRMLLDGPEEGASFGDLQKKLDSYPTELDDLYHRIYQSIKPEFRVDTARMLKMCLETINELSTLMPFYLMDRQEDLDYVFSDNFHYLTTSEVRELYSSLSKRITARCKDFLQIHCPEPGSSIEGREIFYYNVGFMHRTARDYVEERLMPEHLEKELGNNFDARSMVAHGEFLAMKQTDLSRMAWEDDELKTTFYLSMVFPFFHRLERYEARWRRPLTRVIDELNCLLSTAAQAQNENWVHSYLCFFSEHAVVDVLDVAFCFGLFYYINAKLDVLQSQGEALNRRLLLLLARPGNYWLTDPLKLVGKLLRLGADMNHEVPADGRTIWEILLNSPETANNFQKFYCGNYNQHPRNILSSTAIEVRVRNLMIEMLEHGANPDVIVHPHAEFTPMKRENILEQDRGPEGPPSPMTFEQLVHHVLPIEKDQVLQVLQQKRAEKAKLRSTSRTNTDPESTPTASRIN</sequence>
<evidence type="ECO:0008006" key="7">
    <source>
        <dbReference type="Google" id="ProtNLM"/>
    </source>
</evidence>
<keyword evidence="1" id="KW-0677">Repeat</keyword>
<dbReference type="Pfam" id="PF25053">
    <property type="entry name" value="DUF7791"/>
    <property type="match status" value="1"/>
</dbReference>
<gene>
    <name evidence="5" type="ORF">HDK90DRAFT_464430</name>
</gene>
<dbReference type="PANTHER" id="PTHR10039">
    <property type="entry name" value="AMELOGENIN"/>
    <property type="match status" value="1"/>
</dbReference>
<organism evidence="5 6">
    <name type="scientific">Phyllosticta capitalensis</name>
    <dbReference type="NCBI Taxonomy" id="121624"/>
    <lineage>
        <taxon>Eukaryota</taxon>
        <taxon>Fungi</taxon>
        <taxon>Dikarya</taxon>
        <taxon>Ascomycota</taxon>
        <taxon>Pezizomycotina</taxon>
        <taxon>Dothideomycetes</taxon>
        <taxon>Dothideomycetes incertae sedis</taxon>
        <taxon>Botryosphaeriales</taxon>
        <taxon>Phyllostictaceae</taxon>
        <taxon>Phyllosticta</taxon>
    </lineage>
</organism>
<evidence type="ECO:0000259" key="4">
    <source>
        <dbReference type="Pfam" id="PF25053"/>
    </source>
</evidence>
<dbReference type="Proteomes" id="UP001492380">
    <property type="component" value="Unassembled WGS sequence"/>
</dbReference>
<dbReference type="InterPro" id="IPR027417">
    <property type="entry name" value="P-loop_NTPase"/>
</dbReference>
<feature type="domain" description="DUF7791" evidence="4">
    <location>
        <begin position="544"/>
        <end position="684"/>
    </location>
</feature>
<evidence type="ECO:0000259" key="3">
    <source>
        <dbReference type="Pfam" id="PF24883"/>
    </source>
</evidence>
<proteinExistence type="predicted"/>
<reference evidence="5 6" key="1">
    <citation type="submission" date="2024-04" db="EMBL/GenBank/DDBJ databases">
        <title>Phyllosticta paracitricarpa is synonymous to the EU quarantine fungus P. citricarpa based on phylogenomic analyses.</title>
        <authorList>
            <consortium name="Lawrence Berkeley National Laboratory"/>
            <person name="Van Ingen-Buijs V.A."/>
            <person name="Van Westerhoven A.C."/>
            <person name="Haridas S."/>
            <person name="Skiadas P."/>
            <person name="Martin F."/>
            <person name="Groenewald J.Z."/>
            <person name="Crous P.W."/>
            <person name="Seidl M.F."/>
        </authorList>
    </citation>
    <scope>NUCLEOTIDE SEQUENCE [LARGE SCALE GENOMIC DNA]</scope>
    <source>
        <strain evidence="5 6">CBS 123374</strain>
    </source>
</reference>
<feature type="domain" description="Nephrocystin 3-like N-terminal" evidence="3">
    <location>
        <begin position="263"/>
        <end position="436"/>
    </location>
</feature>
<accession>A0ABR1YXF0</accession>
<evidence type="ECO:0000313" key="6">
    <source>
        <dbReference type="Proteomes" id="UP001492380"/>
    </source>
</evidence>
<feature type="region of interest" description="Disordered" evidence="2">
    <location>
        <begin position="940"/>
        <end position="967"/>
    </location>
</feature>
<feature type="compositionally biased region" description="Polar residues" evidence="2">
    <location>
        <begin position="948"/>
        <end position="967"/>
    </location>
</feature>